<protein>
    <submittedName>
        <fullName evidence="1">Uncharacterized protein</fullName>
    </submittedName>
</protein>
<dbReference type="Proteomes" id="UP000799757">
    <property type="component" value="Unassembled WGS sequence"/>
</dbReference>
<proteinExistence type="predicted"/>
<gene>
    <name evidence="1" type="ORF">K505DRAFT_1365</name>
</gene>
<evidence type="ECO:0000313" key="2">
    <source>
        <dbReference type="Proteomes" id="UP000799757"/>
    </source>
</evidence>
<name>A0A6A6XV67_9PLEO</name>
<dbReference type="AlphaFoldDB" id="A0A6A6XV67"/>
<organism evidence="1 2">
    <name type="scientific">Melanomma pulvis-pyrius CBS 109.77</name>
    <dbReference type="NCBI Taxonomy" id="1314802"/>
    <lineage>
        <taxon>Eukaryota</taxon>
        <taxon>Fungi</taxon>
        <taxon>Dikarya</taxon>
        <taxon>Ascomycota</taxon>
        <taxon>Pezizomycotina</taxon>
        <taxon>Dothideomycetes</taxon>
        <taxon>Pleosporomycetidae</taxon>
        <taxon>Pleosporales</taxon>
        <taxon>Melanommataceae</taxon>
        <taxon>Melanomma</taxon>
    </lineage>
</organism>
<sequence length="110" mass="12365">MVCFSSFFSIVYSFAPATPAAICNRCLLLHKTNINASSSFSSPFSPVRIFLQALKSLHICRYTESDVPPNPIARYQQLFIRKIFPRTQPMVTLHTRGDPWGNAQICLISA</sequence>
<reference evidence="1" key="1">
    <citation type="journal article" date="2020" name="Stud. Mycol.">
        <title>101 Dothideomycetes genomes: a test case for predicting lifestyles and emergence of pathogens.</title>
        <authorList>
            <person name="Haridas S."/>
            <person name="Albert R."/>
            <person name="Binder M."/>
            <person name="Bloem J."/>
            <person name="Labutti K."/>
            <person name="Salamov A."/>
            <person name="Andreopoulos B."/>
            <person name="Baker S."/>
            <person name="Barry K."/>
            <person name="Bills G."/>
            <person name="Bluhm B."/>
            <person name="Cannon C."/>
            <person name="Castanera R."/>
            <person name="Culley D."/>
            <person name="Daum C."/>
            <person name="Ezra D."/>
            <person name="Gonzalez J."/>
            <person name="Henrissat B."/>
            <person name="Kuo A."/>
            <person name="Liang C."/>
            <person name="Lipzen A."/>
            <person name="Lutzoni F."/>
            <person name="Magnuson J."/>
            <person name="Mondo S."/>
            <person name="Nolan M."/>
            <person name="Ohm R."/>
            <person name="Pangilinan J."/>
            <person name="Park H.-J."/>
            <person name="Ramirez L."/>
            <person name="Alfaro M."/>
            <person name="Sun H."/>
            <person name="Tritt A."/>
            <person name="Yoshinaga Y."/>
            <person name="Zwiers L.-H."/>
            <person name="Turgeon B."/>
            <person name="Goodwin S."/>
            <person name="Spatafora J."/>
            <person name="Crous P."/>
            <person name="Grigoriev I."/>
        </authorList>
    </citation>
    <scope>NUCLEOTIDE SEQUENCE</scope>
    <source>
        <strain evidence="1">CBS 109.77</strain>
    </source>
</reference>
<keyword evidence="2" id="KW-1185">Reference proteome</keyword>
<dbReference type="EMBL" id="MU001747">
    <property type="protein sequence ID" value="KAF2800456.1"/>
    <property type="molecule type" value="Genomic_DNA"/>
</dbReference>
<accession>A0A6A6XV67</accession>
<evidence type="ECO:0000313" key="1">
    <source>
        <dbReference type="EMBL" id="KAF2800456.1"/>
    </source>
</evidence>